<dbReference type="PANTHER" id="PTHR36529:SF1">
    <property type="entry name" value="GLYCOSYLTRANSFERASE"/>
    <property type="match status" value="1"/>
</dbReference>
<dbReference type="PANTHER" id="PTHR36529">
    <property type="entry name" value="SLL1095 PROTEIN"/>
    <property type="match status" value="1"/>
</dbReference>
<gene>
    <name evidence="1" type="ORF">BXY53_2807</name>
</gene>
<dbReference type="Pfam" id="PF09837">
    <property type="entry name" value="DUF2064"/>
    <property type="match status" value="1"/>
</dbReference>
<dbReference type="Gene3D" id="3.90.550.10">
    <property type="entry name" value="Spore Coat Polysaccharide Biosynthesis Protein SpsA, Chain A"/>
    <property type="match status" value="1"/>
</dbReference>
<dbReference type="NCBIfam" id="TIGR04282">
    <property type="entry name" value="glyco_like_cofC"/>
    <property type="match status" value="1"/>
</dbReference>
<dbReference type="InterPro" id="IPR018641">
    <property type="entry name" value="Trfase_1_rSAM/seldom-assoc"/>
</dbReference>
<keyword evidence="2" id="KW-1185">Reference proteome</keyword>
<dbReference type="InterPro" id="IPR029044">
    <property type="entry name" value="Nucleotide-diphossugar_trans"/>
</dbReference>
<dbReference type="SUPFAM" id="SSF53448">
    <property type="entry name" value="Nucleotide-diphospho-sugar transferases"/>
    <property type="match status" value="1"/>
</dbReference>
<reference evidence="1 2" key="1">
    <citation type="submission" date="2018-08" db="EMBL/GenBank/DDBJ databases">
        <title>Genomic Encyclopedia of Archaeal and Bacterial Type Strains, Phase II (KMG-II): from individual species to whole genera.</title>
        <authorList>
            <person name="Goeker M."/>
        </authorList>
    </citation>
    <scope>NUCLEOTIDE SEQUENCE [LARGE SCALE GENOMIC DNA]</scope>
    <source>
        <strain evidence="1 2">DSM 5002</strain>
    </source>
</reference>
<proteinExistence type="predicted"/>
<comment type="caution">
    <text evidence="1">The sequence shown here is derived from an EMBL/GenBank/DDBJ whole genome shotgun (WGS) entry which is preliminary data.</text>
</comment>
<name>A0A397P747_9HYPH</name>
<dbReference type="EMBL" id="QXDF01000006">
    <property type="protein sequence ID" value="RIA45386.1"/>
    <property type="molecule type" value="Genomic_DNA"/>
</dbReference>
<dbReference type="AlphaFoldDB" id="A0A397P747"/>
<protein>
    <recommendedName>
        <fullName evidence="3">Glycosyltransferase</fullName>
    </recommendedName>
</protein>
<dbReference type="OrthoDB" id="9798250at2"/>
<organism evidence="1 2">
    <name type="scientific">Dichotomicrobium thermohalophilum</name>
    <dbReference type="NCBI Taxonomy" id="933063"/>
    <lineage>
        <taxon>Bacteria</taxon>
        <taxon>Pseudomonadati</taxon>
        <taxon>Pseudomonadota</taxon>
        <taxon>Alphaproteobacteria</taxon>
        <taxon>Hyphomicrobiales</taxon>
        <taxon>Hyphomicrobiaceae</taxon>
        <taxon>Dichotomicrobium</taxon>
    </lineage>
</organism>
<accession>A0A397P747</accession>
<evidence type="ECO:0008006" key="3">
    <source>
        <dbReference type="Google" id="ProtNLM"/>
    </source>
</evidence>
<sequence>MAERPTVFLMVKAPRPGQVKTRLAREIGEMAAVRFHRHNTAAVIRRLRDPRWRLVLAVAPEAATNVHWWPGDLPRISQGHGDLGARMAQVFAQAGAAPALIVGSDIPDITAARVAAAFQALRGAEAVIGPAPDGGYWLIGLRRGPAPRGLFDGVRWSGPHARADTIANLDAQGLDVALADELRDVDDAASYRAAGAANARVIRP</sequence>
<dbReference type="Proteomes" id="UP000266273">
    <property type="component" value="Unassembled WGS sequence"/>
</dbReference>
<evidence type="ECO:0000313" key="1">
    <source>
        <dbReference type="EMBL" id="RIA45386.1"/>
    </source>
</evidence>
<evidence type="ECO:0000313" key="2">
    <source>
        <dbReference type="Proteomes" id="UP000266273"/>
    </source>
</evidence>
<dbReference type="RefSeq" id="WP_119062635.1">
    <property type="nucleotide sequence ID" value="NZ_QXDF01000006.1"/>
</dbReference>